<name>A0ABY7FGZ0_MYAAR</name>
<dbReference type="Proteomes" id="UP001164746">
    <property type="component" value="Chromosome 12"/>
</dbReference>
<dbReference type="Pfam" id="PF13639">
    <property type="entry name" value="zf-RING_2"/>
    <property type="match status" value="1"/>
</dbReference>
<evidence type="ECO:0000256" key="10">
    <source>
        <dbReference type="SAM" id="Phobius"/>
    </source>
</evidence>
<evidence type="ECO:0000256" key="8">
    <source>
        <dbReference type="PROSITE-ProRule" id="PRU00175"/>
    </source>
</evidence>
<dbReference type="InterPro" id="IPR013083">
    <property type="entry name" value="Znf_RING/FYVE/PHD"/>
</dbReference>
<dbReference type="PANTHER" id="PTHR22763:SF163">
    <property type="entry name" value="E3 UBIQUITIN-PROTEIN LIGASE RNF139"/>
    <property type="match status" value="1"/>
</dbReference>
<feature type="transmembrane region" description="Helical" evidence="10">
    <location>
        <begin position="50"/>
        <end position="77"/>
    </location>
</feature>
<feature type="compositionally biased region" description="Pro residues" evidence="9">
    <location>
        <begin position="573"/>
        <end position="587"/>
    </location>
</feature>
<sequence>MALPGGVEAVFNVALRVPPLFLLDSVLNKSFLAFLFPFDPNDPQMTWADYVVNIWVLGMSFYWNQSFVIEFLFAWFFYMAWDVRRTGEVYSNTVKTVVQSAVHLSFISPMLIQALFRDWRYFEISPFLAIVYPVIQISQDLIDSFSNILFTFKRMYNIIKVTVSAIGLQAFLEDQWTRLFVPTVLRGFCMLRLCYQISLYLYSIYYNFPPPRLLNSTVEYENRHENLTVIFQNLLVRSCETSIALLGTTSCISFIAHYIGLFMAFIVGSDTEEDRNMGTVSAILFFLLALQTGLTGLEPEKRLVRLYRNFALLSAAILHFVHSMLNPILLALSASRSTAVKKHARALGMCLFLIVYPVCLVTYLWQRHSASPWLLAVTAFSIEVIIKVFVSLTVYTLFIIDAYRETFWEKLDDYVYYITSAGNTIEFLFGIFMFCNGGWIMVFESGGAIRAIMMCVHAYLNIFVQAKEGWKVFMKRRTAVNKINSLREATVEELEKFNDVCAICYQELKSARVTCCNHFYHSVCLRKWLYVQDNCPLCHEMLYKPPGEEDSEKPRDTGPNMDDANQNNVPNGRPVPRPALLPVPQPDVRPHIRPALQRRVNAHNREQL</sequence>
<evidence type="ECO:0000313" key="12">
    <source>
        <dbReference type="EMBL" id="WAR21455.1"/>
    </source>
</evidence>
<feature type="transmembrane region" description="Helical" evidence="10">
    <location>
        <begin position="448"/>
        <end position="466"/>
    </location>
</feature>
<dbReference type="Gene3D" id="3.30.40.10">
    <property type="entry name" value="Zinc/RING finger domain, C3HC4 (zinc finger)"/>
    <property type="match status" value="1"/>
</dbReference>
<feature type="transmembrane region" description="Helical" evidence="10">
    <location>
        <begin position="309"/>
        <end position="332"/>
    </location>
</feature>
<dbReference type="PROSITE" id="PS50089">
    <property type="entry name" value="ZF_RING_2"/>
    <property type="match status" value="1"/>
</dbReference>
<feature type="transmembrane region" description="Helical" evidence="10">
    <location>
        <begin position="344"/>
        <end position="365"/>
    </location>
</feature>
<evidence type="ECO:0000313" key="13">
    <source>
        <dbReference type="Proteomes" id="UP001164746"/>
    </source>
</evidence>
<evidence type="ECO:0000256" key="9">
    <source>
        <dbReference type="SAM" id="MobiDB-lite"/>
    </source>
</evidence>
<reference evidence="12" key="1">
    <citation type="submission" date="2022-11" db="EMBL/GenBank/DDBJ databases">
        <title>Centuries of genome instability and evolution in soft-shell clam transmissible cancer (bioRxiv).</title>
        <authorList>
            <person name="Hart S.F.M."/>
            <person name="Yonemitsu M.A."/>
            <person name="Giersch R.M."/>
            <person name="Beal B.F."/>
            <person name="Arriagada G."/>
            <person name="Davis B.W."/>
            <person name="Ostrander E.A."/>
            <person name="Goff S.P."/>
            <person name="Metzger M.J."/>
        </authorList>
    </citation>
    <scope>NUCLEOTIDE SEQUENCE</scope>
    <source>
        <strain evidence="12">MELC-2E11</strain>
        <tissue evidence="12">Siphon/mantle</tissue>
    </source>
</reference>
<feature type="transmembrane region" description="Helical" evidence="10">
    <location>
        <begin position="184"/>
        <end position="205"/>
    </location>
</feature>
<accession>A0ABY7FGZ0</accession>
<feature type="transmembrane region" description="Helical" evidence="10">
    <location>
        <begin position="279"/>
        <end position="297"/>
    </location>
</feature>
<dbReference type="InterPro" id="IPR025754">
    <property type="entry name" value="TRC8_N_dom"/>
</dbReference>
<dbReference type="SUPFAM" id="SSF57850">
    <property type="entry name" value="RING/U-box"/>
    <property type="match status" value="1"/>
</dbReference>
<evidence type="ECO:0000256" key="7">
    <source>
        <dbReference type="ARBA" id="ARBA00023136"/>
    </source>
</evidence>
<gene>
    <name evidence="12" type="ORF">MAR_015429</name>
</gene>
<dbReference type="CDD" id="cd16476">
    <property type="entry name" value="RING-H2_RNF139-like"/>
    <property type="match status" value="1"/>
</dbReference>
<organism evidence="12 13">
    <name type="scientific">Mya arenaria</name>
    <name type="common">Soft-shell clam</name>
    <dbReference type="NCBI Taxonomy" id="6604"/>
    <lineage>
        <taxon>Eukaryota</taxon>
        <taxon>Metazoa</taxon>
        <taxon>Spiralia</taxon>
        <taxon>Lophotrochozoa</taxon>
        <taxon>Mollusca</taxon>
        <taxon>Bivalvia</taxon>
        <taxon>Autobranchia</taxon>
        <taxon>Heteroconchia</taxon>
        <taxon>Euheterodonta</taxon>
        <taxon>Imparidentia</taxon>
        <taxon>Neoheterodontei</taxon>
        <taxon>Myida</taxon>
        <taxon>Myoidea</taxon>
        <taxon>Myidae</taxon>
        <taxon>Mya</taxon>
    </lineage>
</organism>
<feature type="domain" description="RING-type" evidence="11">
    <location>
        <begin position="501"/>
        <end position="539"/>
    </location>
</feature>
<evidence type="ECO:0000256" key="2">
    <source>
        <dbReference type="ARBA" id="ARBA00022692"/>
    </source>
</evidence>
<feature type="transmembrane region" description="Helical" evidence="10">
    <location>
        <begin position="20"/>
        <end position="38"/>
    </location>
</feature>
<feature type="region of interest" description="Disordered" evidence="9">
    <location>
        <begin position="546"/>
        <end position="608"/>
    </location>
</feature>
<keyword evidence="13" id="KW-1185">Reference proteome</keyword>
<evidence type="ECO:0000256" key="1">
    <source>
        <dbReference type="ARBA" id="ARBA00004141"/>
    </source>
</evidence>
<dbReference type="InterPro" id="IPR050731">
    <property type="entry name" value="HRD1_E3_ubiq-ligases"/>
</dbReference>
<evidence type="ECO:0000256" key="6">
    <source>
        <dbReference type="ARBA" id="ARBA00022989"/>
    </source>
</evidence>
<keyword evidence="5" id="KW-0862">Zinc</keyword>
<keyword evidence="6 10" id="KW-1133">Transmembrane helix</keyword>
<proteinExistence type="predicted"/>
<feature type="transmembrane region" description="Helical" evidence="10">
    <location>
        <begin position="385"/>
        <end position="403"/>
    </location>
</feature>
<keyword evidence="7 10" id="KW-0472">Membrane</keyword>
<comment type="subcellular location">
    <subcellularLocation>
        <location evidence="1">Membrane</location>
        <topology evidence="1">Multi-pass membrane protein</topology>
    </subcellularLocation>
</comment>
<evidence type="ECO:0000256" key="4">
    <source>
        <dbReference type="ARBA" id="ARBA00022771"/>
    </source>
</evidence>
<dbReference type="PANTHER" id="PTHR22763">
    <property type="entry name" value="RING ZINC FINGER PROTEIN"/>
    <property type="match status" value="1"/>
</dbReference>
<dbReference type="SMART" id="SM00184">
    <property type="entry name" value="RING"/>
    <property type="match status" value="1"/>
</dbReference>
<evidence type="ECO:0000256" key="5">
    <source>
        <dbReference type="ARBA" id="ARBA00022833"/>
    </source>
</evidence>
<protein>
    <submittedName>
        <fullName evidence="12">TRC8-like protein</fullName>
    </submittedName>
</protein>
<evidence type="ECO:0000259" key="11">
    <source>
        <dbReference type="PROSITE" id="PS50089"/>
    </source>
</evidence>
<feature type="transmembrane region" description="Helical" evidence="10">
    <location>
        <begin position="415"/>
        <end position="442"/>
    </location>
</feature>
<dbReference type="EMBL" id="CP111023">
    <property type="protein sequence ID" value="WAR21455.1"/>
    <property type="molecule type" value="Genomic_DNA"/>
</dbReference>
<keyword evidence="2 10" id="KW-0812">Transmembrane</keyword>
<keyword evidence="4 8" id="KW-0863">Zinc-finger</keyword>
<feature type="transmembrane region" description="Helical" evidence="10">
    <location>
        <begin position="243"/>
        <end position="267"/>
    </location>
</feature>
<dbReference type="Pfam" id="PF13705">
    <property type="entry name" value="TRC8_N"/>
    <property type="match status" value="1"/>
</dbReference>
<keyword evidence="3" id="KW-0479">Metal-binding</keyword>
<dbReference type="InterPro" id="IPR001841">
    <property type="entry name" value="Znf_RING"/>
</dbReference>
<evidence type="ECO:0000256" key="3">
    <source>
        <dbReference type="ARBA" id="ARBA00022723"/>
    </source>
</evidence>